<evidence type="ECO:0000313" key="4">
    <source>
        <dbReference type="EMBL" id="KAK3397324.1"/>
    </source>
</evidence>
<evidence type="ECO:0000256" key="2">
    <source>
        <dbReference type="SAM" id="Phobius"/>
    </source>
</evidence>
<organism evidence="4 5">
    <name type="scientific">Sordaria brevicollis</name>
    <dbReference type="NCBI Taxonomy" id="83679"/>
    <lineage>
        <taxon>Eukaryota</taxon>
        <taxon>Fungi</taxon>
        <taxon>Dikarya</taxon>
        <taxon>Ascomycota</taxon>
        <taxon>Pezizomycotina</taxon>
        <taxon>Sordariomycetes</taxon>
        <taxon>Sordariomycetidae</taxon>
        <taxon>Sordariales</taxon>
        <taxon>Sordariaceae</taxon>
        <taxon>Sordaria</taxon>
    </lineage>
</organism>
<feature type="compositionally biased region" description="Polar residues" evidence="1">
    <location>
        <begin position="215"/>
        <end position="226"/>
    </location>
</feature>
<keyword evidence="3" id="KW-0732">Signal</keyword>
<keyword evidence="2" id="KW-0812">Transmembrane</keyword>
<feature type="compositionally biased region" description="Low complexity" evidence="1">
    <location>
        <begin position="484"/>
        <end position="494"/>
    </location>
</feature>
<reference evidence="4" key="2">
    <citation type="submission" date="2023-07" db="EMBL/GenBank/DDBJ databases">
        <authorList>
            <consortium name="Lawrence Berkeley National Laboratory"/>
            <person name="Haridas S."/>
            <person name="Hensen N."/>
            <person name="Bonometti L."/>
            <person name="Westerberg I."/>
            <person name="Brannstrom I.O."/>
            <person name="Guillou S."/>
            <person name="Cros-Aarteil S."/>
            <person name="Calhoun S."/>
            <person name="Kuo A."/>
            <person name="Mondo S."/>
            <person name="Pangilinan J."/>
            <person name="Riley R."/>
            <person name="LaButti K."/>
            <person name="Andreopoulos B."/>
            <person name="Lipzen A."/>
            <person name="Chen C."/>
            <person name="Yanf M."/>
            <person name="Daum C."/>
            <person name="Ng V."/>
            <person name="Clum A."/>
            <person name="Steindorff A."/>
            <person name="Ohm R."/>
            <person name="Martin F."/>
            <person name="Silar P."/>
            <person name="Natvig D."/>
            <person name="Lalanne C."/>
            <person name="Gautier V."/>
            <person name="Ament-velasquez S.L."/>
            <person name="Kruys A."/>
            <person name="Hutchinson M.I."/>
            <person name="Powell A.J."/>
            <person name="Barry K."/>
            <person name="Miller A.N."/>
            <person name="Grigoriev I.V."/>
            <person name="Debuchy R."/>
            <person name="Gladieux P."/>
            <person name="Thoren M.H."/>
            <person name="Johannesson H."/>
        </authorList>
    </citation>
    <scope>NUCLEOTIDE SEQUENCE</scope>
    <source>
        <strain evidence="4">FGSC 1904</strain>
    </source>
</reference>
<feature type="compositionally biased region" description="Low complexity" evidence="1">
    <location>
        <begin position="383"/>
        <end position="394"/>
    </location>
</feature>
<evidence type="ECO:0000256" key="1">
    <source>
        <dbReference type="SAM" id="MobiDB-lite"/>
    </source>
</evidence>
<gene>
    <name evidence="4" type="ORF">B0T20DRAFT_254762</name>
</gene>
<reference evidence="4" key="1">
    <citation type="journal article" date="2023" name="Mol. Phylogenet. Evol.">
        <title>Genome-scale phylogeny and comparative genomics of the fungal order Sordariales.</title>
        <authorList>
            <person name="Hensen N."/>
            <person name="Bonometti L."/>
            <person name="Westerberg I."/>
            <person name="Brannstrom I.O."/>
            <person name="Guillou S."/>
            <person name="Cros-Aarteil S."/>
            <person name="Calhoun S."/>
            <person name="Haridas S."/>
            <person name="Kuo A."/>
            <person name="Mondo S."/>
            <person name="Pangilinan J."/>
            <person name="Riley R."/>
            <person name="LaButti K."/>
            <person name="Andreopoulos B."/>
            <person name="Lipzen A."/>
            <person name="Chen C."/>
            <person name="Yan M."/>
            <person name="Daum C."/>
            <person name="Ng V."/>
            <person name="Clum A."/>
            <person name="Steindorff A."/>
            <person name="Ohm R.A."/>
            <person name="Martin F."/>
            <person name="Silar P."/>
            <person name="Natvig D.O."/>
            <person name="Lalanne C."/>
            <person name="Gautier V."/>
            <person name="Ament-Velasquez S.L."/>
            <person name="Kruys A."/>
            <person name="Hutchinson M.I."/>
            <person name="Powell A.J."/>
            <person name="Barry K."/>
            <person name="Miller A.N."/>
            <person name="Grigoriev I.V."/>
            <person name="Debuchy R."/>
            <person name="Gladieux P."/>
            <person name="Hiltunen Thoren M."/>
            <person name="Johannesson H."/>
        </authorList>
    </citation>
    <scope>NUCLEOTIDE SEQUENCE</scope>
    <source>
        <strain evidence="4">FGSC 1904</strain>
    </source>
</reference>
<protein>
    <submittedName>
        <fullName evidence="4">Uncharacterized protein</fullName>
    </submittedName>
</protein>
<feature type="transmembrane region" description="Helical" evidence="2">
    <location>
        <begin position="326"/>
        <end position="347"/>
    </location>
</feature>
<dbReference type="EMBL" id="JAUTDP010000008">
    <property type="protein sequence ID" value="KAK3397324.1"/>
    <property type="molecule type" value="Genomic_DNA"/>
</dbReference>
<feature type="region of interest" description="Disordered" evidence="1">
    <location>
        <begin position="365"/>
        <end position="397"/>
    </location>
</feature>
<feature type="compositionally biased region" description="Low complexity" evidence="1">
    <location>
        <begin position="254"/>
        <end position="280"/>
    </location>
</feature>
<evidence type="ECO:0000313" key="5">
    <source>
        <dbReference type="Proteomes" id="UP001281003"/>
    </source>
</evidence>
<feature type="compositionally biased region" description="Low complexity" evidence="1">
    <location>
        <begin position="230"/>
        <end position="245"/>
    </location>
</feature>
<sequence>MAVIMSLVPTNTVALAFSAVLMSTASPAAITSAAVLRRQDDGDDFPITTRQCGYASDEKIDLKAIVPPTNMVCALDPLNRLFGFCPRQNSIKSEQDIVDYCKWNAWCIDSHECSNGCGIEEARAKGKFGTTKCNISSRPFCQMTRLGNIDTDEELAYWSVGCGSGHYSIHNYVLEPIGGAHSLPTSIPAITTTVSTTVAVTTLVPTTSSSKLPFVNSTDDNITAPRTQAPVATSAPTSSPSSRPSSSPPPPSPSTATTTSSSSKPSSSTLSSVLLSTKSPASETHAEPRTSSTPTFISSANTPSKEDQEREEEDKEAKKKDNPQPAILGSVIGALAVIYLLLFTWWYRGPRRRKRAREAKEAAEAALRERGFWPPPGAPDSRGPGPNNNNLNTAGLGGDNTVGSWAAMKPMMNVNVGPAQEIEIHELGFGRMTNPLTPRLPEMPNTPGAPKTFQTRTNGNETEHQHGLSPLGTPIPSSRWGGHSSISATTSASSNNPRFRSAFESGIFGFGNGNGIEKPAYNAKMVPQLNATAEETVAELDGRSAYRGMPTFEERNMERMGQFDDIAGLDLAHPQPVPVPWEMESPQGGESGAGTGTGTPVARTTLVPPTEWYLGQKAEEDGARETIHVGWRPYGGKQG</sequence>
<feature type="chain" id="PRO_5042249192" evidence="3">
    <location>
        <begin position="19"/>
        <end position="639"/>
    </location>
</feature>
<feature type="compositionally biased region" description="Polar residues" evidence="1">
    <location>
        <begin position="289"/>
        <end position="303"/>
    </location>
</feature>
<keyword evidence="2" id="KW-1133">Transmembrane helix</keyword>
<dbReference type="AlphaFoldDB" id="A0AAE0PCC8"/>
<name>A0AAE0PCC8_SORBR</name>
<feature type="region of interest" description="Disordered" evidence="1">
    <location>
        <begin position="437"/>
        <end position="495"/>
    </location>
</feature>
<proteinExistence type="predicted"/>
<keyword evidence="5" id="KW-1185">Reference proteome</keyword>
<comment type="caution">
    <text evidence="4">The sequence shown here is derived from an EMBL/GenBank/DDBJ whole genome shotgun (WGS) entry which is preliminary data.</text>
</comment>
<keyword evidence="2" id="KW-0472">Membrane</keyword>
<dbReference type="Proteomes" id="UP001281003">
    <property type="component" value="Unassembled WGS sequence"/>
</dbReference>
<feature type="region of interest" description="Disordered" evidence="1">
    <location>
        <begin position="208"/>
        <end position="324"/>
    </location>
</feature>
<evidence type="ECO:0000256" key="3">
    <source>
        <dbReference type="SAM" id="SignalP"/>
    </source>
</evidence>
<feature type="signal peptide" evidence="3">
    <location>
        <begin position="1"/>
        <end position="18"/>
    </location>
</feature>
<accession>A0AAE0PCC8</accession>